<name>A0AAU7CPW9_9BACT</name>
<reference evidence="2" key="1">
    <citation type="submission" date="2024-05" db="EMBL/GenBank/DDBJ databases">
        <title>Planctomycetes of the genus Singulisphaera possess chitinolytic capabilities.</title>
        <authorList>
            <person name="Ivanova A."/>
        </authorList>
    </citation>
    <scope>NUCLEOTIDE SEQUENCE</scope>
    <source>
        <strain evidence="2">Ch08T</strain>
    </source>
</reference>
<accession>A0AAU7CPW9</accession>
<dbReference type="EMBL" id="CP155447">
    <property type="protein sequence ID" value="XBH07140.1"/>
    <property type="molecule type" value="Genomic_DNA"/>
</dbReference>
<feature type="compositionally biased region" description="Basic residues" evidence="1">
    <location>
        <begin position="24"/>
        <end position="41"/>
    </location>
</feature>
<sequence>MKAKTKHRKSYKWRKKADSSPVAKGRRPKRQGVRNPRKQKHLGGVGL</sequence>
<feature type="region of interest" description="Disordered" evidence="1">
    <location>
        <begin position="1"/>
        <end position="47"/>
    </location>
</feature>
<organism evidence="2">
    <name type="scientific">Singulisphaera sp. Ch08</name>
    <dbReference type="NCBI Taxonomy" id="3120278"/>
    <lineage>
        <taxon>Bacteria</taxon>
        <taxon>Pseudomonadati</taxon>
        <taxon>Planctomycetota</taxon>
        <taxon>Planctomycetia</taxon>
        <taxon>Isosphaerales</taxon>
        <taxon>Isosphaeraceae</taxon>
        <taxon>Singulisphaera</taxon>
    </lineage>
</organism>
<feature type="compositionally biased region" description="Basic residues" evidence="1">
    <location>
        <begin position="1"/>
        <end position="15"/>
    </location>
</feature>
<proteinExistence type="predicted"/>
<gene>
    <name evidence="2" type="ORF">V5E97_14175</name>
</gene>
<protein>
    <recommendedName>
        <fullName evidence="3">50S ribosomal protein L32</fullName>
    </recommendedName>
</protein>
<evidence type="ECO:0000313" key="2">
    <source>
        <dbReference type="EMBL" id="XBH07140.1"/>
    </source>
</evidence>
<dbReference type="RefSeq" id="WP_406699984.1">
    <property type="nucleotide sequence ID" value="NZ_CP155447.1"/>
</dbReference>
<evidence type="ECO:0008006" key="3">
    <source>
        <dbReference type="Google" id="ProtNLM"/>
    </source>
</evidence>
<evidence type="ECO:0000256" key="1">
    <source>
        <dbReference type="SAM" id="MobiDB-lite"/>
    </source>
</evidence>
<dbReference type="AlphaFoldDB" id="A0AAU7CPW9"/>